<dbReference type="EMBL" id="JBHTIS010004119">
    <property type="protein sequence ID" value="MFD1052089.1"/>
    <property type="molecule type" value="Genomic_DNA"/>
</dbReference>
<feature type="non-terminal residue" evidence="1">
    <location>
        <position position="188"/>
    </location>
</feature>
<protein>
    <submittedName>
        <fullName evidence="1">Uncharacterized protein</fullName>
    </submittedName>
</protein>
<evidence type="ECO:0000313" key="1">
    <source>
        <dbReference type="EMBL" id="MFD1052089.1"/>
    </source>
</evidence>
<dbReference type="Proteomes" id="UP001597045">
    <property type="component" value="Unassembled WGS sequence"/>
</dbReference>
<evidence type="ECO:0000313" key="2">
    <source>
        <dbReference type="Proteomes" id="UP001597045"/>
    </source>
</evidence>
<feature type="non-terminal residue" evidence="1">
    <location>
        <position position="1"/>
    </location>
</feature>
<name>A0ABW3MRU9_9PSEU</name>
<organism evidence="1 2">
    <name type="scientific">Kibdelosporangium lantanae</name>
    <dbReference type="NCBI Taxonomy" id="1497396"/>
    <lineage>
        <taxon>Bacteria</taxon>
        <taxon>Bacillati</taxon>
        <taxon>Actinomycetota</taxon>
        <taxon>Actinomycetes</taxon>
        <taxon>Pseudonocardiales</taxon>
        <taxon>Pseudonocardiaceae</taxon>
        <taxon>Kibdelosporangium</taxon>
    </lineage>
</organism>
<comment type="caution">
    <text evidence="1">The sequence shown here is derived from an EMBL/GenBank/DDBJ whole genome shotgun (WGS) entry which is preliminary data.</text>
</comment>
<accession>A0ABW3MRU9</accession>
<sequence>VASAADGLPPIPGMVGDRVANEMWFQFDDALFYHPRQEVIDAYAALSAHVGVPNFVDGFRDKWLELSVLPDYPANYAAFAAPVRPQLKLLSELELTYFDKFYAPNSVAFVDAFGYFGQGVLFDPRRADIQQEVHTMVPVTNYHGWHAYVRAMMFLDIDVDRWARIDPLIAFAWAVQSTAKPSAHVPNP</sequence>
<proteinExistence type="predicted"/>
<reference evidence="2" key="1">
    <citation type="journal article" date="2019" name="Int. J. Syst. Evol. Microbiol.">
        <title>The Global Catalogue of Microorganisms (GCM) 10K type strain sequencing project: providing services to taxonomists for standard genome sequencing and annotation.</title>
        <authorList>
            <consortium name="The Broad Institute Genomics Platform"/>
            <consortium name="The Broad Institute Genome Sequencing Center for Infectious Disease"/>
            <person name="Wu L."/>
            <person name="Ma J."/>
        </authorList>
    </citation>
    <scope>NUCLEOTIDE SEQUENCE [LARGE SCALE GENOMIC DNA]</scope>
    <source>
        <strain evidence="2">JCM 31486</strain>
    </source>
</reference>
<gene>
    <name evidence="1" type="ORF">ACFQ1S_44220</name>
</gene>
<keyword evidence="2" id="KW-1185">Reference proteome</keyword>